<sequence>MDPNVYVLQLRILPVGHEIRSMIYLQFITSPTLNLSALQTIKNPTTSYSRKKRGIVAEILAPRPLAIMPTKTFIQFPLPTYYTYQYTTGTAPLSSTTKTTTSQASIPPSPFSPCLYKYLHYLPIAQTTTPDQQIPKLQIPTSSSYIDQTTPNYQMSPGNLFPFLPSLLTYIPKRGQNNPVSPNQPTQVQKL</sequence>
<keyword evidence="2" id="KW-1185">Reference proteome</keyword>
<gene>
    <name evidence="1" type="ORF">L873DRAFT_1785174</name>
</gene>
<protein>
    <submittedName>
        <fullName evidence="1">Uncharacterized protein</fullName>
    </submittedName>
</protein>
<accession>A0A3N4K9D0</accession>
<dbReference type="EMBL" id="ML120351">
    <property type="protein sequence ID" value="RPB06048.1"/>
    <property type="molecule type" value="Genomic_DNA"/>
</dbReference>
<dbReference type="AlphaFoldDB" id="A0A3N4K9D0"/>
<proteinExistence type="predicted"/>
<name>A0A3N4K9D0_9PEZI</name>
<reference evidence="1 2" key="1">
    <citation type="journal article" date="2018" name="Nat. Ecol. Evol.">
        <title>Pezizomycetes genomes reveal the molecular basis of ectomycorrhizal truffle lifestyle.</title>
        <authorList>
            <person name="Murat C."/>
            <person name="Payen T."/>
            <person name="Noel B."/>
            <person name="Kuo A."/>
            <person name="Morin E."/>
            <person name="Chen J."/>
            <person name="Kohler A."/>
            <person name="Krizsan K."/>
            <person name="Balestrini R."/>
            <person name="Da Silva C."/>
            <person name="Montanini B."/>
            <person name="Hainaut M."/>
            <person name="Levati E."/>
            <person name="Barry K.W."/>
            <person name="Belfiori B."/>
            <person name="Cichocki N."/>
            <person name="Clum A."/>
            <person name="Dockter R.B."/>
            <person name="Fauchery L."/>
            <person name="Guy J."/>
            <person name="Iotti M."/>
            <person name="Le Tacon F."/>
            <person name="Lindquist E.A."/>
            <person name="Lipzen A."/>
            <person name="Malagnac F."/>
            <person name="Mello A."/>
            <person name="Molinier V."/>
            <person name="Miyauchi S."/>
            <person name="Poulain J."/>
            <person name="Riccioni C."/>
            <person name="Rubini A."/>
            <person name="Sitrit Y."/>
            <person name="Splivallo R."/>
            <person name="Traeger S."/>
            <person name="Wang M."/>
            <person name="Zifcakova L."/>
            <person name="Wipf D."/>
            <person name="Zambonelli A."/>
            <person name="Paolocci F."/>
            <person name="Nowrousian M."/>
            <person name="Ottonello S."/>
            <person name="Baldrian P."/>
            <person name="Spatafora J.W."/>
            <person name="Henrissat B."/>
            <person name="Nagy L.G."/>
            <person name="Aury J.M."/>
            <person name="Wincker P."/>
            <person name="Grigoriev I.V."/>
            <person name="Bonfante P."/>
            <person name="Martin F.M."/>
        </authorList>
    </citation>
    <scope>NUCLEOTIDE SEQUENCE [LARGE SCALE GENOMIC DNA]</scope>
    <source>
        <strain evidence="1 2">120613-1</strain>
    </source>
</reference>
<evidence type="ECO:0000313" key="1">
    <source>
        <dbReference type="EMBL" id="RPB06048.1"/>
    </source>
</evidence>
<dbReference type="Proteomes" id="UP000276215">
    <property type="component" value="Unassembled WGS sequence"/>
</dbReference>
<evidence type="ECO:0000313" key="2">
    <source>
        <dbReference type="Proteomes" id="UP000276215"/>
    </source>
</evidence>
<organism evidence="1 2">
    <name type="scientific">Choiromyces venosus 120613-1</name>
    <dbReference type="NCBI Taxonomy" id="1336337"/>
    <lineage>
        <taxon>Eukaryota</taxon>
        <taxon>Fungi</taxon>
        <taxon>Dikarya</taxon>
        <taxon>Ascomycota</taxon>
        <taxon>Pezizomycotina</taxon>
        <taxon>Pezizomycetes</taxon>
        <taxon>Pezizales</taxon>
        <taxon>Tuberaceae</taxon>
        <taxon>Choiromyces</taxon>
    </lineage>
</organism>